<dbReference type="GeneID" id="54354005"/>
<dbReference type="OrthoDB" id="3798329at2759"/>
<protein>
    <submittedName>
        <fullName evidence="1">Uncharacterized protein</fullName>
    </submittedName>
</protein>
<feature type="non-terminal residue" evidence="1">
    <location>
        <position position="1"/>
    </location>
</feature>
<accession>A0A6A5RHB3</accession>
<name>A0A6A5RHB3_9PLEO</name>
<dbReference type="RefSeq" id="XP_033447145.1">
    <property type="nucleotide sequence ID" value="XM_033596338.1"/>
</dbReference>
<proteinExistence type="predicted"/>
<dbReference type="AlphaFoldDB" id="A0A6A5RHB3"/>
<dbReference type="Proteomes" id="UP000800082">
    <property type="component" value="Unassembled WGS sequence"/>
</dbReference>
<dbReference type="EMBL" id="ML978974">
    <property type="protein sequence ID" value="KAF1926893.1"/>
    <property type="molecule type" value="Genomic_DNA"/>
</dbReference>
<sequence length="61" mass="6861">FRLVENTKAKYGILDEDTYNFDESGFMIGVISTGAVVTGLERRGRPKTLVQPGDREWVTII</sequence>
<keyword evidence="2" id="KW-1185">Reference proteome</keyword>
<reference evidence="1" key="1">
    <citation type="journal article" date="2020" name="Stud. Mycol.">
        <title>101 Dothideomycetes genomes: a test case for predicting lifestyles and emergence of pathogens.</title>
        <authorList>
            <person name="Haridas S."/>
            <person name="Albert R."/>
            <person name="Binder M."/>
            <person name="Bloem J."/>
            <person name="Labutti K."/>
            <person name="Salamov A."/>
            <person name="Andreopoulos B."/>
            <person name="Baker S."/>
            <person name="Barry K."/>
            <person name="Bills G."/>
            <person name="Bluhm B."/>
            <person name="Cannon C."/>
            <person name="Castanera R."/>
            <person name="Culley D."/>
            <person name="Daum C."/>
            <person name="Ezra D."/>
            <person name="Gonzalez J."/>
            <person name="Henrissat B."/>
            <person name="Kuo A."/>
            <person name="Liang C."/>
            <person name="Lipzen A."/>
            <person name="Lutzoni F."/>
            <person name="Magnuson J."/>
            <person name="Mondo S."/>
            <person name="Nolan M."/>
            <person name="Ohm R."/>
            <person name="Pangilinan J."/>
            <person name="Park H.-J."/>
            <person name="Ramirez L."/>
            <person name="Alfaro M."/>
            <person name="Sun H."/>
            <person name="Tritt A."/>
            <person name="Yoshinaga Y."/>
            <person name="Zwiers L.-H."/>
            <person name="Turgeon B."/>
            <person name="Goodwin S."/>
            <person name="Spatafora J."/>
            <person name="Crous P."/>
            <person name="Grigoriev I."/>
        </authorList>
    </citation>
    <scope>NUCLEOTIDE SEQUENCE</scope>
    <source>
        <strain evidence="1">CBS 183.55</strain>
    </source>
</reference>
<evidence type="ECO:0000313" key="1">
    <source>
        <dbReference type="EMBL" id="KAF1926893.1"/>
    </source>
</evidence>
<gene>
    <name evidence="1" type="ORF">M421DRAFT_66631</name>
</gene>
<evidence type="ECO:0000313" key="2">
    <source>
        <dbReference type="Proteomes" id="UP000800082"/>
    </source>
</evidence>
<organism evidence="1 2">
    <name type="scientific">Didymella exigua CBS 183.55</name>
    <dbReference type="NCBI Taxonomy" id="1150837"/>
    <lineage>
        <taxon>Eukaryota</taxon>
        <taxon>Fungi</taxon>
        <taxon>Dikarya</taxon>
        <taxon>Ascomycota</taxon>
        <taxon>Pezizomycotina</taxon>
        <taxon>Dothideomycetes</taxon>
        <taxon>Pleosporomycetidae</taxon>
        <taxon>Pleosporales</taxon>
        <taxon>Pleosporineae</taxon>
        <taxon>Didymellaceae</taxon>
        <taxon>Didymella</taxon>
    </lineage>
</organism>